<organism evidence="1 2">
    <name type="scientific">Austropuccinia psidii MF-1</name>
    <dbReference type="NCBI Taxonomy" id="1389203"/>
    <lineage>
        <taxon>Eukaryota</taxon>
        <taxon>Fungi</taxon>
        <taxon>Dikarya</taxon>
        <taxon>Basidiomycota</taxon>
        <taxon>Pucciniomycotina</taxon>
        <taxon>Pucciniomycetes</taxon>
        <taxon>Pucciniales</taxon>
        <taxon>Sphaerophragmiaceae</taxon>
        <taxon>Austropuccinia</taxon>
    </lineage>
</organism>
<evidence type="ECO:0000313" key="2">
    <source>
        <dbReference type="Proteomes" id="UP000765509"/>
    </source>
</evidence>
<comment type="caution">
    <text evidence="1">The sequence shown here is derived from an EMBL/GenBank/DDBJ whole genome shotgun (WGS) entry which is preliminary data.</text>
</comment>
<dbReference type="EMBL" id="AVOT02099663">
    <property type="protein sequence ID" value="MBW0577010.1"/>
    <property type="molecule type" value="Genomic_DNA"/>
</dbReference>
<dbReference type="AlphaFoldDB" id="A0A9Q3PXQ3"/>
<sequence length="115" mass="13722">MDLPPSSYHDSLEKLWDEAEEPEEVETVMKVVTSTYHQYLDVFCKVKAEIPPPHCACDHHIELEGSLPPWGDLLFIQKRVRYTQGLHFRECRERFHPAKLLFKRRTCPLCQKERW</sequence>
<evidence type="ECO:0000313" key="1">
    <source>
        <dbReference type="EMBL" id="MBW0577010.1"/>
    </source>
</evidence>
<proteinExistence type="predicted"/>
<dbReference type="Proteomes" id="UP000765509">
    <property type="component" value="Unassembled WGS sequence"/>
</dbReference>
<keyword evidence="2" id="KW-1185">Reference proteome</keyword>
<accession>A0A9Q3PXQ3</accession>
<gene>
    <name evidence="1" type="ORF">O181_116725</name>
</gene>
<name>A0A9Q3PXQ3_9BASI</name>
<protein>
    <submittedName>
        <fullName evidence="1">Uncharacterized protein</fullName>
    </submittedName>
</protein>
<reference evidence="1" key="1">
    <citation type="submission" date="2021-03" db="EMBL/GenBank/DDBJ databases">
        <title>Draft genome sequence of rust myrtle Austropuccinia psidii MF-1, a brazilian biotype.</title>
        <authorList>
            <person name="Quecine M.C."/>
            <person name="Pachon D.M.R."/>
            <person name="Bonatelli M.L."/>
            <person name="Correr F.H."/>
            <person name="Franceschini L.M."/>
            <person name="Leite T.F."/>
            <person name="Margarido G.R.A."/>
            <person name="Almeida C.A."/>
            <person name="Ferrarezi J.A."/>
            <person name="Labate C.A."/>
        </authorList>
    </citation>
    <scope>NUCLEOTIDE SEQUENCE</scope>
    <source>
        <strain evidence="1">MF-1</strain>
    </source>
</reference>